<comment type="function">
    <text evidence="10">Catalyzes the epimerization of the S- and R-forms of NAD(P)HX, a damaged form of NAD(P)H that is a result of enzymatic or heat-dependent hydration. This is a prerequisite for the S-specific NAD(P)H-hydrate dehydratase to allow the repair of both epimers of NAD(P)HX.</text>
</comment>
<reference evidence="13" key="1">
    <citation type="submission" date="2025-08" db="UniProtKB">
        <authorList>
            <consortium name="RefSeq"/>
        </authorList>
    </citation>
    <scope>IDENTIFICATION</scope>
    <source>
        <tissue evidence="13">Muscle</tissue>
    </source>
</reference>
<keyword evidence="8 10" id="KW-0520">NAD</keyword>
<evidence type="ECO:0000256" key="5">
    <source>
        <dbReference type="ARBA" id="ARBA00022741"/>
    </source>
</evidence>
<evidence type="ECO:0000256" key="8">
    <source>
        <dbReference type="ARBA" id="ARBA00023027"/>
    </source>
</evidence>
<comment type="catalytic activity">
    <reaction evidence="2 10">
        <text>(6R)-NADPHX = (6S)-NADPHX</text>
        <dbReference type="Rhea" id="RHEA:32227"/>
        <dbReference type="ChEBI" id="CHEBI:64076"/>
        <dbReference type="ChEBI" id="CHEBI:64077"/>
        <dbReference type="EC" id="5.1.99.6"/>
    </reaction>
</comment>
<proteinExistence type="inferred from homology"/>
<evidence type="ECO:0000256" key="10">
    <source>
        <dbReference type="HAMAP-Rule" id="MF_03159"/>
    </source>
</evidence>
<keyword evidence="6" id="KW-0521">NADP</keyword>
<evidence type="ECO:0000259" key="11">
    <source>
        <dbReference type="PROSITE" id="PS51385"/>
    </source>
</evidence>
<keyword evidence="9 10" id="KW-0413">Isomerase</keyword>
<feature type="domain" description="YjeF N-terminal" evidence="11">
    <location>
        <begin position="72"/>
        <end position="274"/>
    </location>
</feature>
<dbReference type="NCBIfam" id="TIGR00197">
    <property type="entry name" value="yjeF_nterm"/>
    <property type="match status" value="1"/>
</dbReference>
<evidence type="ECO:0000256" key="6">
    <source>
        <dbReference type="ARBA" id="ARBA00022857"/>
    </source>
</evidence>
<feature type="binding site" evidence="10">
    <location>
        <position position="190"/>
    </location>
    <ligand>
        <name>K(+)</name>
        <dbReference type="ChEBI" id="CHEBI:29103"/>
    </ligand>
</feature>
<dbReference type="Gene3D" id="3.40.50.10260">
    <property type="entry name" value="YjeF N-terminal domain"/>
    <property type="match status" value="1"/>
</dbReference>
<comment type="similarity">
    <text evidence="10">Belongs to the NnrE/AIBP family.</text>
</comment>
<dbReference type="InterPro" id="IPR004443">
    <property type="entry name" value="YjeF_N_dom"/>
</dbReference>
<gene>
    <name evidence="13" type="primary">LOC106472849</name>
</gene>
<dbReference type="InterPro" id="IPR032976">
    <property type="entry name" value="YJEFN_prot_NAXE-like"/>
</dbReference>
<protein>
    <recommendedName>
        <fullName evidence="3 10">NAD(P)H-hydrate epimerase</fullName>
        <ecNumber evidence="3 10">5.1.99.6</ecNumber>
    </recommendedName>
    <alternativeName>
        <fullName evidence="10">NAD(P)HX epimerase</fullName>
    </alternativeName>
</protein>
<evidence type="ECO:0000256" key="9">
    <source>
        <dbReference type="ARBA" id="ARBA00023235"/>
    </source>
</evidence>
<comment type="caution">
    <text evidence="10">Lacks conserved residue(s) required for the propagation of feature annotation.</text>
</comment>
<evidence type="ECO:0000256" key="2">
    <source>
        <dbReference type="ARBA" id="ARBA00000909"/>
    </source>
</evidence>
<name>A0ABM1BUK8_LIMPO</name>
<accession>A0ABM1BUK8</accession>
<dbReference type="SUPFAM" id="SSF64153">
    <property type="entry name" value="YjeF N-terminal domain-like"/>
    <property type="match status" value="1"/>
</dbReference>
<dbReference type="PANTHER" id="PTHR13232">
    <property type="entry name" value="NAD(P)H-HYDRATE EPIMERASE"/>
    <property type="match status" value="1"/>
</dbReference>
<dbReference type="PANTHER" id="PTHR13232:SF10">
    <property type="entry name" value="NAD(P)H-HYDRATE EPIMERASE"/>
    <property type="match status" value="1"/>
</dbReference>
<feature type="binding site" evidence="10">
    <location>
        <begin position="125"/>
        <end position="129"/>
    </location>
    <ligand>
        <name>(6S)-NADPHX</name>
        <dbReference type="ChEBI" id="CHEBI:64076"/>
    </ligand>
</feature>
<dbReference type="InterPro" id="IPR036652">
    <property type="entry name" value="YjeF_N_dom_sf"/>
</dbReference>
<feature type="binding site" evidence="10">
    <location>
        <position position="226"/>
    </location>
    <ligand>
        <name>K(+)</name>
        <dbReference type="ChEBI" id="CHEBI:29103"/>
    </ligand>
</feature>
<feature type="binding site" evidence="10">
    <location>
        <position position="223"/>
    </location>
    <ligand>
        <name>(6S)-NADPHX</name>
        <dbReference type="ChEBI" id="CHEBI:64076"/>
    </ligand>
</feature>
<dbReference type="Pfam" id="PF03853">
    <property type="entry name" value="YjeF_N"/>
    <property type="match status" value="1"/>
</dbReference>
<dbReference type="EC" id="5.1.99.6" evidence="3 10"/>
<evidence type="ECO:0000313" key="12">
    <source>
        <dbReference type="Proteomes" id="UP000694941"/>
    </source>
</evidence>
<dbReference type="RefSeq" id="XP_013788969.1">
    <property type="nucleotide sequence ID" value="XM_013933515.2"/>
</dbReference>
<dbReference type="HAMAP" id="MF_01966">
    <property type="entry name" value="NADHX_epimerase"/>
    <property type="match status" value="1"/>
</dbReference>
<evidence type="ECO:0000313" key="13">
    <source>
        <dbReference type="RefSeq" id="XP_013788969.1"/>
    </source>
</evidence>
<dbReference type="PROSITE" id="PS51385">
    <property type="entry name" value="YJEF_N"/>
    <property type="match status" value="1"/>
</dbReference>
<keyword evidence="7 10" id="KW-0630">Potassium</keyword>
<dbReference type="GeneID" id="106472849"/>
<feature type="binding site" evidence="10">
    <location>
        <begin position="194"/>
        <end position="200"/>
    </location>
    <ligand>
        <name>(6S)-NADPHX</name>
        <dbReference type="ChEBI" id="CHEBI:64076"/>
    </ligand>
</feature>
<sequence>MLLQKCMFITGLKQFTAFGFKHTFSNTAPAFHFIFKNTIMTSVTSSVSTSPSSSSTKGISNVKIKFLSQQEAIKIDEELFNEYAYSVDQLMELAGLSVATAIAKCYPLNSMAHGGTVLVCCGPGNNGGDGLVCARHLSLFGYKPSVFYPKESNKQLLKNLTIQCQEMEIPFLPSLPDAQHISKSYNVVIDALFGFSFKPPVRPEFIQVLETLKNIHIPLCSVDIPSGWDVESGNSEGLQPEFLISLTAPKKCAELFQGKYHWLGGRFIPPQLEKKFQLNLPPYPGTDCCLQLFT</sequence>
<keyword evidence="5 10" id="KW-0547">Nucleotide-binding</keyword>
<dbReference type="Proteomes" id="UP000694941">
    <property type="component" value="Unplaced"/>
</dbReference>
<organism evidence="12 13">
    <name type="scientific">Limulus polyphemus</name>
    <name type="common">Atlantic horseshoe crab</name>
    <dbReference type="NCBI Taxonomy" id="6850"/>
    <lineage>
        <taxon>Eukaryota</taxon>
        <taxon>Metazoa</taxon>
        <taxon>Ecdysozoa</taxon>
        <taxon>Arthropoda</taxon>
        <taxon>Chelicerata</taxon>
        <taxon>Merostomata</taxon>
        <taxon>Xiphosura</taxon>
        <taxon>Limulidae</taxon>
        <taxon>Limulus</taxon>
    </lineage>
</organism>
<comment type="cofactor">
    <cofactor evidence="10">
        <name>K(+)</name>
        <dbReference type="ChEBI" id="CHEBI:29103"/>
    </cofactor>
    <text evidence="10">Binds 1 potassium ion per subunit.</text>
</comment>
<comment type="catalytic activity">
    <reaction evidence="1 10">
        <text>(6R)-NADHX = (6S)-NADHX</text>
        <dbReference type="Rhea" id="RHEA:32215"/>
        <dbReference type="ChEBI" id="CHEBI:64074"/>
        <dbReference type="ChEBI" id="CHEBI:64075"/>
        <dbReference type="EC" id="5.1.99.6"/>
    </reaction>
</comment>
<keyword evidence="4 10" id="KW-0479">Metal-binding</keyword>
<feature type="binding site" evidence="10">
    <location>
        <position position="126"/>
    </location>
    <ligand>
        <name>K(+)</name>
        <dbReference type="ChEBI" id="CHEBI:29103"/>
    </ligand>
</feature>
<evidence type="ECO:0000256" key="4">
    <source>
        <dbReference type="ARBA" id="ARBA00022723"/>
    </source>
</evidence>
<evidence type="ECO:0000256" key="3">
    <source>
        <dbReference type="ARBA" id="ARBA00012228"/>
    </source>
</evidence>
<evidence type="ECO:0000256" key="1">
    <source>
        <dbReference type="ARBA" id="ARBA00000013"/>
    </source>
</evidence>
<keyword evidence="12" id="KW-1185">Reference proteome</keyword>
<evidence type="ECO:0000256" key="7">
    <source>
        <dbReference type="ARBA" id="ARBA00022958"/>
    </source>
</evidence>